<dbReference type="EMBL" id="JABBFZ010000019">
    <property type="protein sequence ID" value="NML34242.1"/>
    <property type="molecule type" value="Genomic_DNA"/>
</dbReference>
<accession>A0A7Y0A0H2</accession>
<evidence type="ECO:0000313" key="1">
    <source>
        <dbReference type="EMBL" id="NML34242.1"/>
    </source>
</evidence>
<gene>
    <name evidence="1" type="ORF">HHL14_25850</name>
</gene>
<keyword evidence="2" id="KW-1185">Reference proteome</keyword>
<dbReference type="RefSeq" id="WP_169500427.1">
    <property type="nucleotide sequence ID" value="NZ_JABBFZ010000019.1"/>
</dbReference>
<comment type="caution">
    <text evidence="1">The sequence shown here is derived from an EMBL/GenBank/DDBJ whole genome shotgun (WGS) entry which is preliminary data.</text>
</comment>
<evidence type="ECO:0000313" key="2">
    <source>
        <dbReference type="Proteomes" id="UP000583127"/>
    </source>
</evidence>
<dbReference type="Proteomes" id="UP000583127">
    <property type="component" value="Unassembled WGS sequence"/>
</dbReference>
<dbReference type="AlphaFoldDB" id="A0A7Y0A0H2"/>
<sequence>METTLNAGNSLTVASGHDINVIGSTINLGEIRDVLVRMNELLQSSGLWD</sequence>
<proteinExistence type="predicted"/>
<protein>
    <submittedName>
        <fullName evidence="1">Uncharacterized protein</fullName>
    </submittedName>
</protein>
<name>A0A7Y0A0H2_9BURK</name>
<organism evidence="1 2">
    <name type="scientific">Paraburkholderia antibiotica</name>
    <dbReference type="NCBI Taxonomy" id="2728839"/>
    <lineage>
        <taxon>Bacteria</taxon>
        <taxon>Pseudomonadati</taxon>
        <taxon>Pseudomonadota</taxon>
        <taxon>Betaproteobacteria</taxon>
        <taxon>Burkholderiales</taxon>
        <taxon>Burkholderiaceae</taxon>
        <taxon>Paraburkholderia</taxon>
    </lineage>
</organism>
<reference evidence="1 2" key="1">
    <citation type="submission" date="2020-04" db="EMBL/GenBank/DDBJ databases">
        <title>Paraburkholderia sp. G-4-1-8 isolated from soil.</title>
        <authorList>
            <person name="Dahal R.H."/>
        </authorList>
    </citation>
    <scope>NUCLEOTIDE SEQUENCE [LARGE SCALE GENOMIC DNA]</scope>
    <source>
        <strain evidence="1 2">G-4-1-8</strain>
    </source>
</reference>